<name>A0ABR8YWX3_9CLOT</name>
<keyword evidence="2" id="KW-1185">Reference proteome</keyword>
<dbReference type="InterPro" id="IPR040085">
    <property type="entry name" value="MJ0674-like"/>
</dbReference>
<protein>
    <submittedName>
        <fullName evidence="1">Uncharacterized protein</fullName>
    </submittedName>
</protein>
<reference evidence="1 2" key="1">
    <citation type="submission" date="2020-08" db="EMBL/GenBank/DDBJ databases">
        <title>A Genomic Blueprint of the Chicken Gut Microbiome.</title>
        <authorList>
            <person name="Gilroy R."/>
            <person name="Ravi A."/>
            <person name="Getino M."/>
            <person name="Pursley I."/>
            <person name="Horton D.L."/>
            <person name="Alikhan N.-F."/>
            <person name="Baker D."/>
            <person name="Gharbi K."/>
            <person name="Hall N."/>
            <person name="Watson M."/>
            <person name="Adriaenssens E.M."/>
            <person name="Foster-Nyarko E."/>
            <person name="Jarju S."/>
            <person name="Secka A."/>
            <person name="Antonio M."/>
            <person name="Oren A."/>
            <person name="Chaudhuri R."/>
            <person name="La Ragione R.M."/>
            <person name="Hildebrand F."/>
            <person name="Pallen M.J."/>
        </authorList>
    </citation>
    <scope>NUCLEOTIDE SEQUENCE [LARGE SCALE GENOMIC DNA]</scope>
    <source>
        <strain evidence="1 2">N37</strain>
    </source>
</reference>
<organism evidence="1 2">
    <name type="scientific">Clostridium faecium</name>
    <dbReference type="NCBI Taxonomy" id="2762223"/>
    <lineage>
        <taxon>Bacteria</taxon>
        <taxon>Bacillati</taxon>
        <taxon>Bacillota</taxon>
        <taxon>Clostridia</taxon>
        <taxon>Eubacteriales</taxon>
        <taxon>Clostridiaceae</taxon>
        <taxon>Clostridium</taxon>
    </lineage>
</organism>
<dbReference type="EMBL" id="JACSQB010000174">
    <property type="protein sequence ID" value="MBD8048778.1"/>
    <property type="molecule type" value="Genomic_DNA"/>
</dbReference>
<dbReference type="PANTHER" id="PTHR43075">
    <property type="entry name" value="FORMATE LYASE ACTIVATING ENZYME, PUTATIVE (AFU_ORTHOLOGUE AFUA_2G15630)-RELATED"/>
    <property type="match status" value="1"/>
</dbReference>
<dbReference type="PANTHER" id="PTHR43075:SF1">
    <property type="entry name" value="FORMATE LYASE ACTIVATING ENZYME, PUTATIVE (AFU_ORTHOLOGUE AFUA_2G15630)-RELATED"/>
    <property type="match status" value="1"/>
</dbReference>
<evidence type="ECO:0000313" key="1">
    <source>
        <dbReference type="EMBL" id="MBD8048778.1"/>
    </source>
</evidence>
<dbReference type="Proteomes" id="UP000627166">
    <property type="component" value="Unassembled WGS sequence"/>
</dbReference>
<sequence length="128" mass="14784">MPDIKFFDNDKGLKYTKCGGYFDNVKRAIKEMYRQVGDLEINREGNAVKGILLRHLIMPNNIEDSKEILKFIANELSNNTVVDIMGLYKPMYKANEYHEISKELSPSEFEDVVQYAKDMGLTKLILSK</sequence>
<accession>A0ABR8YWX3</accession>
<comment type="caution">
    <text evidence="1">The sequence shown here is derived from an EMBL/GenBank/DDBJ whole genome shotgun (WGS) entry which is preliminary data.</text>
</comment>
<gene>
    <name evidence="1" type="ORF">H9637_17370</name>
</gene>
<proteinExistence type="predicted"/>
<dbReference type="RefSeq" id="WP_191741709.1">
    <property type="nucleotide sequence ID" value="NZ_JACSQB010000174.1"/>
</dbReference>
<evidence type="ECO:0000313" key="2">
    <source>
        <dbReference type="Proteomes" id="UP000627166"/>
    </source>
</evidence>